<dbReference type="PANTHER" id="PTHR47738">
    <property type="entry name" value="PTS SYSTEM FRUCTOSE-LIKE EIIA COMPONENT-RELATED"/>
    <property type="match status" value="1"/>
</dbReference>
<dbReference type="InterPro" id="IPR016152">
    <property type="entry name" value="PTrfase/Anion_transptr"/>
</dbReference>
<accession>A0A347WIS0</accession>
<dbReference type="RefSeq" id="WP_118989898.1">
    <property type="nucleotide sequence ID" value="NZ_CP023434.1"/>
</dbReference>
<keyword evidence="3" id="KW-1185">Reference proteome</keyword>
<gene>
    <name evidence="2" type="ORF">CL176_02450</name>
</gene>
<evidence type="ECO:0000259" key="1">
    <source>
        <dbReference type="PROSITE" id="PS51094"/>
    </source>
</evidence>
<dbReference type="PANTHER" id="PTHR47738:SF3">
    <property type="entry name" value="PHOSPHOTRANSFERASE SYSTEM MANNITOL_FRUCTOSE-SPECIFIC IIA DOMAIN CONTAINING PROTEIN"/>
    <property type="match status" value="1"/>
</dbReference>
<sequence length="152" mass="16966">MALLDEKFIFIDLQVDNQDKLFEVLGAPLISESLVDEDYILALKEREKKFPTGLPLPIGVAIPHTEGSYVKKDKLVVATLKNSIIFNEMGGDKDDFVDVSLVIMLVIGDGAGHLDMLTKIISLVQDENVVKNIIDMTSETEIVRVFNEYLNL</sequence>
<dbReference type="AlphaFoldDB" id="A0A347WIS0"/>
<dbReference type="Pfam" id="PF00359">
    <property type="entry name" value="PTS_EIIA_2"/>
    <property type="match status" value="1"/>
</dbReference>
<dbReference type="SUPFAM" id="SSF55804">
    <property type="entry name" value="Phoshotransferase/anion transport protein"/>
    <property type="match status" value="1"/>
</dbReference>
<dbReference type="InterPro" id="IPR002178">
    <property type="entry name" value="PTS_EIIA_type-2_dom"/>
</dbReference>
<dbReference type="CDD" id="cd00211">
    <property type="entry name" value="PTS_IIA_fru"/>
    <property type="match status" value="1"/>
</dbReference>
<dbReference type="OrthoDB" id="370976at2"/>
<dbReference type="Proteomes" id="UP000263232">
    <property type="component" value="Chromosome"/>
</dbReference>
<organism evidence="2 3">
    <name type="scientific">Suicoccus acidiformans</name>
    <dbReference type="NCBI Taxonomy" id="2036206"/>
    <lineage>
        <taxon>Bacteria</taxon>
        <taxon>Bacillati</taxon>
        <taxon>Bacillota</taxon>
        <taxon>Bacilli</taxon>
        <taxon>Lactobacillales</taxon>
        <taxon>Aerococcaceae</taxon>
        <taxon>Suicoccus</taxon>
    </lineage>
</organism>
<dbReference type="EMBL" id="CP023434">
    <property type="protein sequence ID" value="AXY24977.1"/>
    <property type="molecule type" value="Genomic_DNA"/>
</dbReference>
<evidence type="ECO:0000313" key="3">
    <source>
        <dbReference type="Proteomes" id="UP000263232"/>
    </source>
</evidence>
<proteinExistence type="predicted"/>
<dbReference type="Gene3D" id="3.40.930.10">
    <property type="entry name" value="Mannitol-specific EII, Chain A"/>
    <property type="match status" value="1"/>
</dbReference>
<protein>
    <recommendedName>
        <fullName evidence="1">PTS EIIA type-2 domain-containing protein</fullName>
    </recommendedName>
</protein>
<name>A0A347WIS0_9LACT</name>
<dbReference type="PROSITE" id="PS51094">
    <property type="entry name" value="PTS_EIIA_TYPE_2"/>
    <property type="match status" value="1"/>
</dbReference>
<dbReference type="InterPro" id="IPR051541">
    <property type="entry name" value="PTS_SugarTrans_NitroReg"/>
</dbReference>
<evidence type="ECO:0000313" key="2">
    <source>
        <dbReference type="EMBL" id="AXY24977.1"/>
    </source>
</evidence>
<feature type="domain" description="PTS EIIA type-2" evidence="1">
    <location>
        <begin position="2"/>
        <end position="149"/>
    </location>
</feature>
<dbReference type="KEGG" id="abae:CL176_02450"/>
<reference evidence="2 3" key="1">
    <citation type="submission" date="2017-09" db="EMBL/GenBank/DDBJ databases">
        <title>Complete genome sequence of Oxytococcus suis strain ZY16052.</title>
        <authorList>
            <person name="Li F."/>
        </authorList>
    </citation>
    <scope>NUCLEOTIDE SEQUENCE [LARGE SCALE GENOMIC DNA]</scope>
    <source>
        <strain evidence="2 3">ZY16052</strain>
    </source>
</reference>